<proteinExistence type="predicted"/>
<dbReference type="PANTHER" id="PTHR48475">
    <property type="entry name" value="RIBONUCLEASE H"/>
    <property type="match status" value="1"/>
</dbReference>
<dbReference type="EMBL" id="JBDFQZ010000014">
    <property type="protein sequence ID" value="KAK9666108.1"/>
    <property type="molecule type" value="Genomic_DNA"/>
</dbReference>
<name>A0AAW1GMJ3_SAPOF</name>
<comment type="caution">
    <text evidence="1">The sequence shown here is derived from an EMBL/GenBank/DDBJ whole genome shotgun (WGS) entry which is preliminary data.</text>
</comment>
<dbReference type="InterPro" id="IPR036397">
    <property type="entry name" value="RNaseH_sf"/>
</dbReference>
<evidence type="ECO:0000313" key="2">
    <source>
        <dbReference type="Proteomes" id="UP001443914"/>
    </source>
</evidence>
<evidence type="ECO:0000313" key="1">
    <source>
        <dbReference type="EMBL" id="KAK9666108.1"/>
    </source>
</evidence>
<protein>
    <submittedName>
        <fullName evidence="1">Uncharacterized protein</fullName>
    </submittedName>
</protein>
<dbReference type="PANTHER" id="PTHR48475:SF1">
    <property type="entry name" value="RNASE H TYPE-1 DOMAIN-CONTAINING PROTEIN"/>
    <property type="match status" value="1"/>
</dbReference>
<dbReference type="Proteomes" id="UP001443914">
    <property type="component" value="Unassembled WGS sequence"/>
</dbReference>
<keyword evidence="2" id="KW-1185">Reference proteome</keyword>
<sequence>MIKNNPREWSDLLQDTLWAYRTSKRDAIDCTTYELVYRHEAIIPAEINVRTIRVDKQDGMTSDACQEAMSIMNLDLEAKREQALTSLVKQKKLTAESCNKRVRSKSFQLNDLVWKVKLPTGHKDYLYGKWTPQWEATFRIIKVYSGNSYGLQHMNGNIIKTNIKGKFIKAYHPTIWEKYAQNIQKSFPEFWKTMQK</sequence>
<gene>
    <name evidence="1" type="ORF">RND81_14G160900</name>
</gene>
<reference evidence="1" key="1">
    <citation type="submission" date="2024-03" db="EMBL/GenBank/DDBJ databases">
        <title>WGS assembly of Saponaria officinalis var. Norfolk2.</title>
        <authorList>
            <person name="Jenkins J."/>
            <person name="Shu S."/>
            <person name="Grimwood J."/>
            <person name="Barry K."/>
            <person name="Goodstein D."/>
            <person name="Schmutz J."/>
            <person name="Leebens-Mack J."/>
            <person name="Osbourn A."/>
        </authorList>
    </citation>
    <scope>NUCLEOTIDE SEQUENCE [LARGE SCALE GENOMIC DNA]</scope>
    <source>
        <strain evidence="1">JIC</strain>
    </source>
</reference>
<dbReference type="GO" id="GO:0003676">
    <property type="term" value="F:nucleic acid binding"/>
    <property type="evidence" value="ECO:0007669"/>
    <property type="project" value="InterPro"/>
</dbReference>
<dbReference type="AlphaFoldDB" id="A0AAW1GMJ3"/>
<organism evidence="1 2">
    <name type="scientific">Saponaria officinalis</name>
    <name type="common">Common soapwort</name>
    <name type="synonym">Lychnis saponaria</name>
    <dbReference type="NCBI Taxonomy" id="3572"/>
    <lineage>
        <taxon>Eukaryota</taxon>
        <taxon>Viridiplantae</taxon>
        <taxon>Streptophyta</taxon>
        <taxon>Embryophyta</taxon>
        <taxon>Tracheophyta</taxon>
        <taxon>Spermatophyta</taxon>
        <taxon>Magnoliopsida</taxon>
        <taxon>eudicotyledons</taxon>
        <taxon>Gunneridae</taxon>
        <taxon>Pentapetalae</taxon>
        <taxon>Caryophyllales</taxon>
        <taxon>Caryophyllaceae</taxon>
        <taxon>Caryophylleae</taxon>
        <taxon>Saponaria</taxon>
    </lineage>
</organism>
<dbReference type="Gene3D" id="3.30.420.10">
    <property type="entry name" value="Ribonuclease H-like superfamily/Ribonuclease H"/>
    <property type="match status" value="1"/>
</dbReference>
<accession>A0AAW1GMJ3</accession>